<feature type="transmembrane region" description="Helical" evidence="5">
    <location>
        <begin position="292"/>
        <end position="311"/>
    </location>
</feature>
<dbReference type="PANTHER" id="PTHR23514:SF13">
    <property type="entry name" value="INNER MEMBRANE PROTEIN YBJJ"/>
    <property type="match status" value="1"/>
</dbReference>
<dbReference type="PROSITE" id="PS50850">
    <property type="entry name" value="MFS"/>
    <property type="match status" value="1"/>
</dbReference>
<keyword evidence="8" id="KW-1185">Reference proteome</keyword>
<evidence type="ECO:0000256" key="2">
    <source>
        <dbReference type="ARBA" id="ARBA00022692"/>
    </source>
</evidence>
<feature type="transmembrane region" description="Helical" evidence="5">
    <location>
        <begin position="72"/>
        <end position="90"/>
    </location>
</feature>
<feature type="transmembrane region" description="Helical" evidence="5">
    <location>
        <begin position="350"/>
        <end position="370"/>
    </location>
</feature>
<feature type="transmembrane region" description="Helical" evidence="5">
    <location>
        <begin position="136"/>
        <end position="155"/>
    </location>
</feature>
<dbReference type="RefSeq" id="WP_289998861.1">
    <property type="nucleotide sequence ID" value="NZ_JAUEPH010000002.1"/>
</dbReference>
<feature type="transmembrane region" description="Helical" evidence="5">
    <location>
        <begin position="323"/>
        <end position="344"/>
    </location>
</feature>
<dbReference type="InterPro" id="IPR011701">
    <property type="entry name" value="MFS"/>
</dbReference>
<dbReference type="SUPFAM" id="SSF103473">
    <property type="entry name" value="MFS general substrate transporter"/>
    <property type="match status" value="1"/>
</dbReference>
<organism evidence="7 8">
    <name type="scientific">Algoriphagus sediminis</name>
    <dbReference type="NCBI Taxonomy" id="3057113"/>
    <lineage>
        <taxon>Bacteria</taxon>
        <taxon>Pseudomonadati</taxon>
        <taxon>Bacteroidota</taxon>
        <taxon>Cytophagia</taxon>
        <taxon>Cytophagales</taxon>
        <taxon>Cyclobacteriaceae</taxon>
        <taxon>Algoriphagus</taxon>
    </lineage>
</organism>
<feature type="transmembrane region" description="Helical" evidence="5">
    <location>
        <begin position="237"/>
        <end position="256"/>
    </location>
</feature>
<keyword evidence="4 5" id="KW-0472">Membrane</keyword>
<dbReference type="PANTHER" id="PTHR23514">
    <property type="entry name" value="BYPASS OF STOP CODON PROTEIN 6"/>
    <property type="match status" value="1"/>
</dbReference>
<keyword evidence="3 5" id="KW-1133">Transmembrane helix</keyword>
<comment type="caution">
    <text evidence="7">The sequence shown here is derived from an EMBL/GenBank/DDBJ whole genome shotgun (WGS) entry which is preliminary data.</text>
</comment>
<evidence type="ECO:0000256" key="1">
    <source>
        <dbReference type="ARBA" id="ARBA00004141"/>
    </source>
</evidence>
<evidence type="ECO:0000259" key="6">
    <source>
        <dbReference type="PROSITE" id="PS50850"/>
    </source>
</evidence>
<reference evidence="7" key="1">
    <citation type="submission" date="2023-06" db="EMBL/GenBank/DDBJ databases">
        <title>Robiginitalea aurantiacus sp. nov. and Algoriphagus sediminis sp. nov., isolated from coastal sediment.</title>
        <authorList>
            <person name="Zhou Z.Y."/>
            <person name="An J."/>
            <person name="Jia Y.W."/>
            <person name="Du Z.J."/>
        </authorList>
    </citation>
    <scope>NUCLEOTIDE SEQUENCE</scope>
    <source>
        <strain evidence="7">C2-7</strain>
    </source>
</reference>
<evidence type="ECO:0000313" key="8">
    <source>
        <dbReference type="Proteomes" id="UP001171916"/>
    </source>
</evidence>
<dbReference type="Gene3D" id="1.20.1250.20">
    <property type="entry name" value="MFS general substrate transporter like domains"/>
    <property type="match status" value="1"/>
</dbReference>
<dbReference type="InterPro" id="IPR051788">
    <property type="entry name" value="MFS_Transporter"/>
</dbReference>
<dbReference type="InterPro" id="IPR036259">
    <property type="entry name" value="MFS_trans_sf"/>
</dbReference>
<keyword evidence="2 5" id="KW-0812">Transmembrane</keyword>
<dbReference type="CDD" id="cd17393">
    <property type="entry name" value="MFS_MosC_like"/>
    <property type="match status" value="1"/>
</dbReference>
<name>A0ABT7Y9W1_9BACT</name>
<evidence type="ECO:0000256" key="5">
    <source>
        <dbReference type="SAM" id="Phobius"/>
    </source>
</evidence>
<protein>
    <submittedName>
        <fullName evidence="7">MFS transporter</fullName>
    </submittedName>
</protein>
<gene>
    <name evidence="7" type="ORF">QVH07_04025</name>
</gene>
<evidence type="ECO:0000256" key="4">
    <source>
        <dbReference type="ARBA" id="ARBA00023136"/>
    </source>
</evidence>
<feature type="transmembrane region" description="Helical" evidence="5">
    <location>
        <begin position="45"/>
        <end position="65"/>
    </location>
</feature>
<accession>A0ABT7Y9W1</accession>
<feature type="transmembrane region" description="Helical" evidence="5">
    <location>
        <begin position="268"/>
        <end position="286"/>
    </location>
</feature>
<proteinExistence type="predicted"/>
<dbReference type="EMBL" id="JAUEPH010000002">
    <property type="protein sequence ID" value="MDN3203297.1"/>
    <property type="molecule type" value="Genomic_DNA"/>
</dbReference>
<feature type="transmembrane region" description="Helical" evidence="5">
    <location>
        <begin position="96"/>
        <end position="115"/>
    </location>
</feature>
<evidence type="ECO:0000313" key="7">
    <source>
        <dbReference type="EMBL" id="MDN3203297.1"/>
    </source>
</evidence>
<evidence type="ECO:0000256" key="3">
    <source>
        <dbReference type="ARBA" id="ARBA00022989"/>
    </source>
</evidence>
<feature type="transmembrane region" description="Helical" evidence="5">
    <location>
        <begin position="161"/>
        <end position="181"/>
    </location>
</feature>
<dbReference type="Pfam" id="PF07690">
    <property type="entry name" value="MFS_1"/>
    <property type="match status" value="1"/>
</dbReference>
<sequence length="386" mass="41501">MHSFGKRKLALGSLFFFLGLCFGSWASRIPDIQSNFDLSEGELGSLLLCLPFGSLIGLPIAGWLVHQYGSKVVITIGGIFYAVSLALVGWSPSPWVLVPILVFFGLLGNVMNIAVNTQAIALEDDVGKSIIATFHGLWSSAGFVGAGVGAGMILLSLNPAIHFSIIMGFSVLVLLTARPFIVKEKNTHAGGGLIIKKPDDLLLRVGMISFLGMMCEGCMFDWSGVYFKKVVMADPSWVITGYVVFMGAMSSGRFLSDLLTRKIGKIKIIRFSGFLIFTGLAIAVLFPTFWVSTFAFLLVGFGVAAIVPMSYSIAGRSRLYSPGVALALVSTIAFFGFLIGPPLIGFIADIFNLQVSFALIALNGLGIMILSSYRKEVFEVNTQKLS</sequence>
<feature type="transmembrane region" description="Helical" evidence="5">
    <location>
        <begin position="201"/>
        <end position="225"/>
    </location>
</feature>
<feature type="domain" description="Major facilitator superfamily (MFS) profile" evidence="6">
    <location>
        <begin position="7"/>
        <end position="376"/>
    </location>
</feature>
<dbReference type="Proteomes" id="UP001171916">
    <property type="component" value="Unassembled WGS sequence"/>
</dbReference>
<comment type="subcellular location">
    <subcellularLocation>
        <location evidence="1">Membrane</location>
        <topology evidence="1">Multi-pass membrane protein</topology>
    </subcellularLocation>
</comment>
<dbReference type="InterPro" id="IPR020846">
    <property type="entry name" value="MFS_dom"/>
</dbReference>